<dbReference type="AlphaFoldDB" id="A0A6A6R2X0"/>
<name>A0A6A6R2X0_9PEZI</name>
<feature type="compositionally biased region" description="Polar residues" evidence="1">
    <location>
        <begin position="84"/>
        <end position="105"/>
    </location>
</feature>
<feature type="region of interest" description="Disordered" evidence="1">
    <location>
        <begin position="82"/>
        <end position="130"/>
    </location>
</feature>
<gene>
    <name evidence="2" type="ORF">BU16DRAFT_557408</name>
</gene>
<dbReference type="GO" id="GO:0004827">
    <property type="term" value="F:proline-tRNA ligase activity"/>
    <property type="evidence" value="ECO:0007669"/>
    <property type="project" value="InterPro"/>
</dbReference>
<keyword evidence="3" id="KW-1185">Reference proteome</keyword>
<dbReference type="GO" id="GO:0017101">
    <property type="term" value="C:aminoacyl-tRNA synthetase multienzyme complex"/>
    <property type="evidence" value="ECO:0007669"/>
    <property type="project" value="TreeGrafter"/>
</dbReference>
<dbReference type="OrthoDB" id="1350766at2759"/>
<dbReference type="GO" id="GO:0005737">
    <property type="term" value="C:cytoplasm"/>
    <property type="evidence" value="ECO:0007669"/>
    <property type="project" value="InterPro"/>
</dbReference>
<dbReference type="PANTHER" id="PTHR43382">
    <property type="entry name" value="PROLYL-TRNA SYNTHETASE"/>
    <property type="match status" value="1"/>
</dbReference>
<feature type="region of interest" description="Disordered" evidence="1">
    <location>
        <begin position="156"/>
        <end position="209"/>
    </location>
</feature>
<organism evidence="2 3">
    <name type="scientific">Lophium mytilinum</name>
    <dbReference type="NCBI Taxonomy" id="390894"/>
    <lineage>
        <taxon>Eukaryota</taxon>
        <taxon>Fungi</taxon>
        <taxon>Dikarya</taxon>
        <taxon>Ascomycota</taxon>
        <taxon>Pezizomycotina</taxon>
        <taxon>Dothideomycetes</taxon>
        <taxon>Pleosporomycetidae</taxon>
        <taxon>Mytilinidiales</taxon>
        <taxon>Mytilinidiaceae</taxon>
        <taxon>Lophium</taxon>
    </lineage>
</organism>
<dbReference type="InterPro" id="IPR045864">
    <property type="entry name" value="aa-tRNA-synth_II/BPL/LPL"/>
</dbReference>
<feature type="compositionally biased region" description="Basic and acidic residues" evidence="1">
    <location>
        <begin position="187"/>
        <end position="207"/>
    </location>
</feature>
<protein>
    <submittedName>
        <fullName evidence="2">Uncharacterized protein</fullName>
    </submittedName>
</protein>
<proteinExistence type="predicted"/>
<feature type="compositionally biased region" description="Low complexity" evidence="1">
    <location>
        <begin position="16"/>
        <end position="43"/>
    </location>
</feature>
<evidence type="ECO:0000313" key="3">
    <source>
        <dbReference type="Proteomes" id="UP000799750"/>
    </source>
</evidence>
<dbReference type="GO" id="GO:0006433">
    <property type="term" value="P:prolyl-tRNA aminoacylation"/>
    <property type="evidence" value="ECO:0007669"/>
    <property type="project" value="InterPro"/>
</dbReference>
<accession>A0A6A6R2X0</accession>
<dbReference type="EMBL" id="MU004184">
    <property type="protein sequence ID" value="KAF2499075.1"/>
    <property type="molecule type" value="Genomic_DNA"/>
</dbReference>
<dbReference type="PANTHER" id="PTHR43382:SF2">
    <property type="entry name" value="BIFUNCTIONAL GLUTAMATE_PROLINE--TRNA LIGASE"/>
    <property type="match status" value="1"/>
</dbReference>
<reference evidence="2" key="1">
    <citation type="journal article" date="2020" name="Stud. Mycol.">
        <title>101 Dothideomycetes genomes: a test case for predicting lifestyles and emergence of pathogens.</title>
        <authorList>
            <person name="Haridas S."/>
            <person name="Albert R."/>
            <person name="Binder M."/>
            <person name="Bloem J."/>
            <person name="Labutti K."/>
            <person name="Salamov A."/>
            <person name="Andreopoulos B."/>
            <person name="Baker S."/>
            <person name="Barry K."/>
            <person name="Bills G."/>
            <person name="Bluhm B."/>
            <person name="Cannon C."/>
            <person name="Castanera R."/>
            <person name="Culley D."/>
            <person name="Daum C."/>
            <person name="Ezra D."/>
            <person name="Gonzalez J."/>
            <person name="Henrissat B."/>
            <person name="Kuo A."/>
            <person name="Liang C."/>
            <person name="Lipzen A."/>
            <person name="Lutzoni F."/>
            <person name="Magnuson J."/>
            <person name="Mondo S."/>
            <person name="Nolan M."/>
            <person name="Ohm R."/>
            <person name="Pangilinan J."/>
            <person name="Park H.-J."/>
            <person name="Ramirez L."/>
            <person name="Alfaro M."/>
            <person name="Sun H."/>
            <person name="Tritt A."/>
            <person name="Yoshinaga Y."/>
            <person name="Zwiers L.-H."/>
            <person name="Turgeon B."/>
            <person name="Goodwin S."/>
            <person name="Spatafora J."/>
            <person name="Crous P."/>
            <person name="Grigoriev I."/>
        </authorList>
    </citation>
    <scope>NUCLEOTIDE SEQUENCE</scope>
    <source>
        <strain evidence="2">CBS 269.34</strain>
    </source>
</reference>
<evidence type="ECO:0000256" key="1">
    <source>
        <dbReference type="SAM" id="MobiDB-lite"/>
    </source>
</evidence>
<dbReference type="GO" id="GO:0005524">
    <property type="term" value="F:ATP binding"/>
    <property type="evidence" value="ECO:0007669"/>
    <property type="project" value="InterPro"/>
</dbReference>
<sequence length="328" mass="35632">MPHRKRQLVSGHVIMPSPSTSASSTAISRAQKAPPLSAQSSPLSSPPTPATALPNERPLSQKPLQAKKSAFEQSCFGSAIEPTPCSSSKTSSNLIFSPRPSSLTCSRRLAPSTVPTKSGSALERVGRLPSGGNVVLSPHCHGNKCEDEIKDMSARKDQAWSRKLAPSTVPTMSGSALERVQKRGPKPKKEPKPPKEKKPQQQKKKTEGAALIGIDVNKEVDQLGEWYQQVITNGGTTSYDDVAGCYILEPGSYAIWESIKDFFDKKISTVKVKNCYFPIFISADNLEREKEHIEGFAAEVAWVTKGGKAKTRVLAKKQATTQPLTRRP</sequence>
<dbReference type="Gene3D" id="3.30.930.10">
    <property type="entry name" value="Bira Bifunctional Protein, Domain 2"/>
    <property type="match status" value="1"/>
</dbReference>
<evidence type="ECO:0000313" key="2">
    <source>
        <dbReference type="EMBL" id="KAF2499075.1"/>
    </source>
</evidence>
<dbReference type="SUPFAM" id="SSF55681">
    <property type="entry name" value="Class II aaRS and biotin synthetases"/>
    <property type="match status" value="1"/>
</dbReference>
<dbReference type="Proteomes" id="UP000799750">
    <property type="component" value="Unassembled WGS sequence"/>
</dbReference>
<feature type="region of interest" description="Disordered" evidence="1">
    <location>
        <begin position="1"/>
        <end position="68"/>
    </location>
</feature>
<dbReference type="InterPro" id="IPR004499">
    <property type="entry name" value="Pro-tRNA-ligase_IIa_arc-type"/>
</dbReference>